<dbReference type="EMBL" id="UZAL01004796">
    <property type="protein sequence ID" value="VDO91166.1"/>
    <property type="molecule type" value="Genomic_DNA"/>
</dbReference>
<dbReference type="AlphaFoldDB" id="A0A183NLL8"/>
<accession>A0A183NLL8</accession>
<sequence length="85" mass="9465">MNRSTSLTPQDINSAYTKLLIDVTLPTIEEISMAIMHIQNERAAGLDNIPAEALKSDIEETAQMLLTLIGRIWKQEQVPTDLKDG</sequence>
<dbReference type="Proteomes" id="UP000269396">
    <property type="component" value="Unassembled WGS sequence"/>
</dbReference>
<protein>
    <submittedName>
        <fullName evidence="1">Uncharacterized protein</fullName>
    </submittedName>
</protein>
<organism evidence="1 2">
    <name type="scientific">Schistosoma mattheei</name>
    <dbReference type="NCBI Taxonomy" id="31246"/>
    <lineage>
        <taxon>Eukaryota</taxon>
        <taxon>Metazoa</taxon>
        <taxon>Spiralia</taxon>
        <taxon>Lophotrochozoa</taxon>
        <taxon>Platyhelminthes</taxon>
        <taxon>Trematoda</taxon>
        <taxon>Digenea</taxon>
        <taxon>Strigeidida</taxon>
        <taxon>Schistosomatoidea</taxon>
        <taxon>Schistosomatidae</taxon>
        <taxon>Schistosoma</taxon>
    </lineage>
</organism>
<gene>
    <name evidence="1" type="ORF">SMTD_LOCUS3004</name>
</gene>
<keyword evidence="2" id="KW-1185">Reference proteome</keyword>
<proteinExistence type="predicted"/>
<evidence type="ECO:0000313" key="2">
    <source>
        <dbReference type="Proteomes" id="UP000269396"/>
    </source>
</evidence>
<name>A0A183NLL8_9TREM</name>
<evidence type="ECO:0000313" key="1">
    <source>
        <dbReference type="EMBL" id="VDO91166.1"/>
    </source>
</evidence>
<reference evidence="1 2" key="1">
    <citation type="submission" date="2018-11" db="EMBL/GenBank/DDBJ databases">
        <authorList>
            <consortium name="Pathogen Informatics"/>
        </authorList>
    </citation>
    <scope>NUCLEOTIDE SEQUENCE [LARGE SCALE GENOMIC DNA]</scope>
    <source>
        <strain>Denwood</strain>
        <strain evidence="2">Zambia</strain>
    </source>
</reference>